<name>A0A3S0RDL1_9GAMM</name>
<dbReference type="Pfam" id="PF14559">
    <property type="entry name" value="TPR_19"/>
    <property type="match status" value="3"/>
</dbReference>
<dbReference type="RefSeq" id="WP_126674204.1">
    <property type="nucleotide sequence ID" value="NZ_RYZR01000006.1"/>
</dbReference>
<dbReference type="Gene3D" id="3.40.50.300">
    <property type="entry name" value="P-loop containing nucleotide triphosphate hydrolases"/>
    <property type="match status" value="1"/>
</dbReference>
<evidence type="ECO:0000256" key="1">
    <source>
        <dbReference type="ARBA" id="ARBA00022679"/>
    </source>
</evidence>
<dbReference type="SUPFAM" id="SSF52540">
    <property type="entry name" value="P-loop containing nucleoside triphosphate hydrolases"/>
    <property type="match status" value="1"/>
</dbReference>
<dbReference type="OrthoDB" id="9766687at2"/>
<dbReference type="PROSITE" id="PS50005">
    <property type="entry name" value="TPR"/>
    <property type="match status" value="1"/>
</dbReference>
<proteinExistence type="predicted"/>
<dbReference type="Pfam" id="PF13469">
    <property type="entry name" value="Sulfotransfer_3"/>
    <property type="match status" value="1"/>
</dbReference>
<keyword evidence="4" id="KW-1185">Reference proteome</keyword>
<dbReference type="GO" id="GO:0008476">
    <property type="term" value="F:protein-tyrosine sulfotransferase activity"/>
    <property type="evidence" value="ECO:0007669"/>
    <property type="project" value="InterPro"/>
</dbReference>
<feature type="repeat" description="TPR" evidence="2">
    <location>
        <begin position="81"/>
        <end position="114"/>
    </location>
</feature>
<dbReference type="AlphaFoldDB" id="A0A3S0RDL1"/>
<dbReference type="SMART" id="SM00028">
    <property type="entry name" value="TPR"/>
    <property type="match status" value="7"/>
</dbReference>
<dbReference type="InterPro" id="IPR026634">
    <property type="entry name" value="TPST-like"/>
</dbReference>
<organism evidence="3 4">
    <name type="scientific">Dyella dinghuensis</name>
    <dbReference type="NCBI Taxonomy" id="1920169"/>
    <lineage>
        <taxon>Bacteria</taxon>
        <taxon>Pseudomonadati</taxon>
        <taxon>Pseudomonadota</taxon>
        <taxon>Gammaproteobacteria</taxon>
        <taxon>Lysobacterales</taxon>
        <taxon>Rhodanobacteraceae</taxon>
        <taxon>Dyella</taxon>
    </lineage>
</organism>
<dbReference type="PANTHER" id="PTHR12788">
    <property type="entry name" value="PROTEIN-TYROSINE SULFOTRANSFERASE 2"/>
    <property type="match status" value="1"/>
</dbReference>
<dbReference type="InterPro" id="IPR011990">
    <property type="entry name" value="TPR-like_helical_dom_sf"/>
</dbReference>
<gene>
    <name evidence="3" type="ORF">EKH79_12785</name>
</gene>
<sequence>MNASAVDSVPASVEQDLQRIRQLQNDGQHAQALQAAHALASDVPDNRDALYLAARSQRYLGKIDDALKTLAHLEHSHPNFSRLHEERGHCYVVMRDAPRAIDALLRAVNINPALPSSWNLLEGLYRMTGDNANAATAASHVATLKRLAPEVVSATSSFADGELDRAESTIRPYLLRVGNDVEGMRLLARIGLARDVLDDAEILLEAVLKIAPNYHPARFDYASVLFERHQYQRAREEVEKLLAADPRHPDYRVLYASTSVGLGEHDRAIALYQELLREAPQAADLHLSLAHSLKTQGRQADAVDAYRAAIAARPNFGDAYWSLANLKTYRFTDEEIASMRAEEASPATPLVDRYHLCFALGKAFEDRSDYAESWRYYEQGNSLKRSESRYRPEILETNTRKQIEVCTREFFVNRANVGDPSPDPIFIVGLPRAGSTLLEQILASHSLVEGTQELADIPRIVVDLQGRDPDLDDPRYPAVLADMKPEDFRRLGEKYLRDTRIYRSGKPYFIDKMPNNFRHIGLIHLMLPNAKIIDARREPMACCFSNLKQLFATGQEFTYSIEDIARYYRTYLDVMQHWDEVLPGRVLRVYHEDVVEDLESNVRRILDFCDLAFEPACLEFHKTERSVRTASSEQVRRPIFRDGLDQWAKFESYLDPLKDMLGDALVRYRMDTPAARP</sequence>
<protein>
    <submittedName>
        <fullName evidence="3">Sulfotransferase family protein</fullName>
    </submittedName>
</protein>
<accession>A0A3S0RDL1</accession>
<dbReference type="Proteomes" id="UP000267077">
    <property type="component" value="Unassembled WGS sequence"/>
</dbReference>
<dbReference type="PANTHER" id="PTHR12788:SF10">
    <property type="entry name" value="PROTEIN-TYROSINE SULFOTRANSFERASE"/>
    <property type="match status" value="1"/>
</dbReference>
<dbReference type="EMBL" id="RYZR01000006">
    <property type="protein sequence ID" value="RUL63268.1"/>
    <property type="molecule type" value="Genomic_DNA"/>
</dbReference>
<keyword evidence="2" id="KW-0802">TPR repeat</keyword>
<keyword evidence="1 3" id="KW-0808">Transferase</keyword>
<dbReference type="Gene3D" id="1.25.40.10">
    <property type="entry name" value="Tetratricopeptide repeat domain"/>
    <property type="match status" value="2"/>
</dbReference>
<comment type="caution">
    <text evidence="3">The sequence shown here is derived from an EMBL/GenBank/DDBJ whole genome shotgun (WGS) entry which is preliminary data.</text>
</comment>
<evidence type="ECO:0000313" key="3">
    <source>
        <dbReference type="EMBL" id="RUL63268.1"/>
    </source>
</evidence>
<dbReference type="InterPro" id="IPR027417">
    <property type="entry name" value="P-loop_NTPase"/>
</dbReference>
<evidence type="ECO:0000256" key="2">
    <source>
        <dbReference type="PROSITE-ProRule" id="PRU00339"/>
    </source>
</evidence>
<dbReference type="SUPFAM" id="SSF48452">
    <property type="entry name" value="TPR-like"/>
    <property type="match status" value="2"/>
</dbReference>
<dbReference type="InterPro" id="IPR019734">
    <property type="entry name" value="TPR_rpt"/>
</dbReference>
<reference evidence="3 4" key="1">
    <citation type="submission" date="2018-12" db="EMBL/GenBank/DDBJ databases">
        <title>Dyella dinghuensis sp. nov. DHOA06 and Dyella choica sp. nov. 4M-K27, isolated from forest soil.</title>
        <authorList>
            <person name="Qiu L.-H."/>
            <person name="Gao Z.-H."/>
        </authorList>
    </citation>
    <scope>NUCLEOTIDE SEQUENCE [LARGE SCALE GENOMIC DNA]</scope>
    <source>
        <strain evidence="3 4">DHOA06</strain>
    </source>
</reference>
<evidence type="ECO:0000313" key="4">
    <source>
        <dbReference type="Proteomes" id="UP000267077"/>
    </source>
</evidence>